<proteinExistence type="predicted"/>
<dbReference type="InterPro" id="IPR027417">
    <property type="entry name" value="P-loop_NTPase"/>
</dbReference>
<dbReference type="Proteomes" id="UP000500890">
    <property type="component" value="Chromosome"/>
</dbReference>
<dbReference type="Pfam" id="PF05872">
    <property type="entry name" value="HerA_C"/>
    <property type="match status" value="1"/>
</dbReference>
<evidence type="ECO:0000256" key="1">
    <source>
        <dbReference type="SAM" id="Coils"/>
    </source>
</evidence>
<gene>
    <name evidence="3" type="ORF">G7081_05315</name>
</gene>
<dbReference type="PANTHER" id="PTHR30121:SF6">
    <property type="entry name" value="SLR6007 PROTEIN"/>
    <property type="match status" value="1"/>
</dbReference>
<organism evidence="3 4">
    <name type="scientific">Vagococcus coleopterorum</name>
    <dbReference type="NCBI Taxonomy" id="2714946"/>
    <lineage>
        <taxon>Bacteria</taxon>
        <taxon>Bacillati</taxon>
        <taxon>Bacillota</taxon>
        <taxon>Bacilli</taxon>
        <taxon>Lactobacillales</taxon>
        <taxon>Enterococcaceae</taxon>
        <taxon>Vagococcus</taxon>
    </lineage>
</organism>
<keyword evidence="4" id="KW-1185">Reference proteome</keyword>
<accession>A0A6G8ANL4</accession>
<evidence type="ECO:0000313" key="4">
    <source>
        <dbReference type="Proteomes" id="UP000500890"/>
    </source>
</evidence>
<evidence type="ECO:0000313" key="3">
    <source>
        <dbReference type="EMBL" id="QIL46532.1"/>
    </source>
</evidence>
<dbReference type="KEGG" id="vah:G7081_05315"/>
<sequence>MTKINIARANGEDLGIPLQYLNRHGFITGATGTGKTVTLKVISEQLSKQGIPVFLADIKGDLASLAQPATAGSQTERCANLGITDYTERSFPVRLWDVFGVNGHPVRATIAEMGPLLLARLFELTDTQTDVLQVLFKIADDKGYLLIDLKDLQALISEVTNHMDDYVGPYGHMTKQTLGAIQRHLLTIQEQGGDLFFGEPAIKLTDFIRQDEKGQGVLNVLMAQKLFENPLLYATMLIWLLAQLFEELPEVGDQDKPKMLFFFDEAHLLFNDMPKGLVNQVEKVVRLIRSKGVGVFFVTQNPIDLPENILAQLGNRIQHALRAYTPKEQKAIKAAAESYRENENFKVAEVITELKVGEALISFLDEEGIPSVVERAMVRPPESFMGTVDPAYIQQLISTSPFDAQYREPVDRESAYELLSAKLDAENEEKAKAELQKQLEKEAKEKEKAKKRQPKGTVEKIADSFTSNLIRSIGREMSRSVLGIFKRR</sequence>
<dbReference type="Gene3D" id="3.40.50.300">
    <property type="entry name" value="P-loop containing nucleotide triphosphate hydrolases"/>
    <property type="match status" value="2"/>
</dbReference>
<dbReference type="PANTHER" id="PTHR30121">
    <property type="entry name" value="UNCHARACTERIZED PROTEIN YJGR-RELATED"/>
    <property type="match status" value="1"/>
</dbReference>
<dbReference type="SUPFAM" id="SSF52540">
    <property type="entry name" value="P-loop containing nucleoside triphosphate hydrolases"/>
    <property type="match status" value="1"/>
</dbReference>
<evidence type="ECO:0000259" key="2">
    <source>
        <dbReference type="Pfam" id="PF05872"/>
    </source>
</evidence>
<dbReference type="RefSeq" id="WP_166007920.1">
    <property type="nucleotide sequence ID" value="NZ_CP049886.1"/>
</dbReference>
<feature type="coiled-coil region" evidence="1">
    <location>
        <begin position="416"/>
        <end position="452"/>
    </location>
</feature>
<dbReference type="InterPro" id="IPR033186">
    <property type="entry name" value="HerA_C"/>
</dbReference>
<name>A0A6G8ANL4_9ENTE</name>
<dbReference type="InterPro" id="IPR051162">
    <property type="entry name" value="T4SS_component"/>
</dbReference>
<reference evidence="3 4" key="1">
    <citation type="submission" date="2020-03" db="EMBL/GenBank/DDBJ databases">
        <title>Vagococcus sp. nov., isolated from beetles.</title>
        <authorList>
            <person name="Hyun D.-W."/>
            <person name="Bae J.-W."/>
        </authorList>
    </citation>
    <scope>NUCLEOTIDE SEQUENCE [LARGE SCALE GENOMIC DNA]</scope>
    <source>
        <strain evidence="3 4">HDW17A</strain>
    </source>
</reference>
<keyword evidence="1" id="KW-0175">Coiled coil</keyword>
<protein>
    <submittedName>
        <fullName evidence="3">DUF853 family protein</fullName>
    </submittedName>
</protein>
<dbReference type="AlphaFoldDB" id="A0A6G8ANL4"/>
<dbReference type="EMBL" id="CP049886">
    <property type="protein sequence ID" value="QIL46532.1"/>
    <property type="molecule type" value="Genomic_DNA"/>
</dbReference>
<feature type="domain" description="Helicase HerA-like C-terminal" evidence="2">
    <location>
        <begin position="7"/>
        <end position="485"/>
    </location>
</feature>